<dbReference type="Proteomes" id="UP001165267">
    <property type="component" value="Unassembled WGS sequence"/>
</dbReference>
<feature type="transmembrane region" description="Helical" evidence="10">
    <location>
        <begin position="295"/>
        <end position="314"/>
    </location>
</feature>
<keyword evidence="4" id="KW-0997">Cell inner membrane</keyword>
<dbReference type="CDD" id="cd06582">
    <property type="entry name" value="TM_PBP1_LivH_like"/>
    <property type="match status" value="1"/>
</dbReference>
<keyword evidence="2" id="KW-0813">Transport</keyword>
<evidence type="ECO:0000256" key="8">
    <source>
        <dbReference type="ARBA" id="ARBA00023136"/>
    </source>
</evidence>
<feature type="transmembrane region" description="Helical" evidence="10">
    <location>
        <begin position="161"/>
        <end position="180"/>
    </location>
</feature>
<sequence length="321" mass="33732">MDILLQQLINGLVLGSIYALVALGYTMVYGVLGLINFAHGEVLMIGALTAFSAISALVGINPDLPGWLLLTSGVVAAIPVCMAVSFTIERFAYRPLRNAPRLAPLISAIGVSIVLQTLAMIIWGRNYLIFPTTLPNDPIVLHTFVPTPEADYERIVSITPIQILIVVVSALLMLALTFMVKKSRLGKAMRATSENPQIASLMGINANSVIAATFVIGAALAGVAGVMVAANYAVAHFYMGFLPGLKAFTAAVLGGIGNIYGAMLGGLLLGMIESLGAGYLGQLTGGFLGSHYQDIFAFAVLILVLTLRPSGLLGERVSDRA</sequence>
<dbReference type="PANTHER" id="PTHR11795">
    <property type="entry name" value="BRANCHED-CHAIN AMINO ACID TRANSPORT SYSTEM PERMEASE PROTEIN LIVH"/>
    <property type="match status" value="1"/>
</dbReference>
<evidence type="ECO:0000256" key="5">
    <source>
        <dbReference type="ARBA" id="ARBA00022692"/>
    </source>
</evidence>
<evidence type="ECO:0000313" key="11">
    <source>
        <dbReference type="EMBL" id="MCR2746040.1"/>
    </source>
</evidence>
<feature type="transmembrane region" description="Helical" evidence="10">
    <location>
        <begin position="100"/>
        <end position="123"/>
    </location>
</feature>
<keyword evidence="8 10" id="KW-0472">Membrane</keyword>
<dbReference type="PANTHER" id="PTHR11795:SF371">
    <property type="entry name" value="HIGH-AFFINITY BRANCHED-CHAIN AMINO ACID TRANSPORT SYSTEM PERMEASE PROTEIN LIVH"/>
    <property type="match status" value="1"/>
</dbReference>
<dbReference type="InterPro" id="IPR001851">
    <property type="entry name" value="ABC_transp_permease"/>
</dbReference>
<feature type="transmembrane region" description="Helical" evidence="10">
    <location>
        <begin position="209"/>
        <end position="234"/>
    </location>
</feature>
<feature type="transmembrane region" description="Helical" evidence="10">
    <location>
        <begin position="66"/>
        <end position="88"/>
    </location>
</feature>
<gene>
    <name evidence="11" type="ORF">NSP04_05200</name>
</gene>
<keyword evidence="6" id="KW-0029">Amino-acid transport</keyword>
<protein>
    <submittedName>
        <fullName evidence="11">Branched-chain amino acid ABC transporter permease</fullName>
    </submittedName>
</protein>
<dbReference type="RefSeq" id="WP_257511284.1">
    <property type="nucleotide sequence ID" value="NZ_JANKHG010000015.1"/>
</dbReference>
<dbReference type="Pfam" id="PF02653">
    <property type="entry name" value="BPD_transp_2"/>
    <property type="match status" value="1"/>
</dbReference>
<evidence type="ECO:0000256" key="6">
    <source>
        <dbReference type="ARBA" id="ARBA00022970"/>
    </source>
</evidence>
<organism evidence="11 12">
    <name type="scientific">Limnobacter parvus</name>
    <dbReference type="NCBI Taxonomy" id="2939690"/>
    <lineage>
        <taxon>Bacteria</taxon>
        <taxon>Pseudomonadati</taxon>
        <taxon>Pseudomonadota</taxon>
        <taxon>Betaproteobacteria</taxon>
        <taxon>Burkholderiales</taxon>
        <taxon>Burkholderiaceae</taxon>
        <taxon>Limnobacter</taxon>
    </lineage>
</organism>
<evidence type="ECO:0000256" key="4">
    <source>
        <dbReference type="ARBA" id="ARBA00022519"/>
    </source>
</evidence>
<dbReference type="InterPro" id="IPR052157">
    <property type="entry name" value="BCAA_transport_permease"/>
</dbReference>
<accession>A0ABT1XFJ2</accession>
<evidence type="ECO:0000256" key="10">
    <source>
        <dbReference type="SAM" id="Phobius"/>
    </source>
</evidence>
<evidence type="ECO:0000256" key="2">
    <source>
        <dbReference type="ARBA" id="ARBA00022448"/>
    </source>
</evidence>
<name>A0ABT1XFJ2_9BURK</name>
<evidence type="ECO:0000256" key="3">
    <source>
        <dbReference type="ARBA" id="ARBA00022475"/>
    </source>
</evidence>
<keyword evidence="3" id="KW-1003">Cell membrane</keyword>
<comment type="caution">
    <text evidence="11">The sequence shown here is derived from an EMBL/GenBank/DDBJ whole genome shotgun (WGS) entry which is preliminary data.</text>
</comment>
<comment type="similarity">
    <text evidence="9">Belongs to the binding-protein-dependent transport system permease family. LivHM subfamily.</text>
</comment>
<dbReference type="EMBL" id="JANKHG010000015">
    <property type="protein sequence ID" value="MCR2746040.1"/>
    <property type="molecule type" value="Genomic_DNA"/>
</dbReference>
<proteinExistence type="inferred from homology"/>
<keyword evidence="12" id="KW-1185">Reference proteome</keyword>
<keyword evidence="7 10" id="KW-1133">Transmembrane helix</keyword>
<feature type="transmembrane region" description="Helical" evidence="10">
    <location>
        <begin position="42"/>
        <end position="60"/>
    </location>
</feature>
<evidence type="ECO:0000256" key="1">
    <source>
        <dbReference type="ARBA" id="ARBA00004651"/>
    </source>
</evidence>
<evidence type="ECO:0000256" key="7">
    <source>
        <dbReference type="ARBA" id="ARBA00022989"/>
    </source>
</evidence>
<evidence type="ECO:0000313" key="12">
    <source>
        <dbReference type="Proteomes" id="UP001165267"/>
    </source>
</evidence>
<keyword evidence="5 10" id="KW-0812">Transmembrane</keyword>
<comment type="subcellular location">
    <subcellularLocation>
        <location evidence="1">Cell membrane</location>
        <topology evidence="1">Multi-pass membrane protein</topology>
    </subcellularLocation>
</comment>
<evidence type="ECO:0000256" key="9">
    <source>
        <dbReference type="ARBA" id="ARBA00037998"/>
    </source>
</evidence>
<feature type="transmembrane region" description="Helical" evidence="10">
    <location>
        <begin position="12"/>
        <end position="35"/>
    </location>
</feature>
<reference evidence="11" key="1">
    <citation type="submission" date="2022-07" db="EMBL/GenBank/DDBJ databases">
        <authorList>
            <person name="Xamxidin M."/>
        </authorList>
    </citation>
    <scope>NUCLEOTIDE SEQUENCE</scope>
    <source>
        <strain evidence="11">YS8-69</strain>
    </source>
</reference>